<evidence type="ECO:0000313" key="3">
    <source>
        <dbReference type="Proteomes" id="UP001163846"/>
    </source>
</evidence>
<comment type="caution">
    <text evidence="2">The sequence shown here is derived from an EMBL/GenBank/DDBJ whole genome shotgun (WGS) entry which is preliminary data.</text>
</comment>
<feature type="region of interest" description="Disordered" evidence="1">
    <location>
        <begin position="91"/>
        <end position="198"/>
    </location>
</feature>
<proteinExistence type="predicted"/>
<dbReference type="EMBL" id="MU805952">
    <property type="protein sequence ID" value="KAJ3844519.1"/>
    <property type="molecule type" value="Genomic_DNA"/>
</dbReference>
<name>A0AA38PKE2_9AGAR</name>
<evidence type="ECO:0000313" key="2">
    <source>
        <dbReference type="EMBL" id="KAJ3844519.1"/>
    </source>
</evidence>
<gene>
    <name evidence="2" type="ORF">F5878DRAFT_655833</name>
</gene>
<dbReference type="Proteomes" id="UP001163846">
    <property type="component" value="Unassembled WGS sequence"/>
</dbReference>
<accession>A0AA38PKE2</accession>
<sequence>MDPGFFPGLPQTPSHSRFIPPAQSHGPEPYTPLLGQQQQLHYYSPYAPVVPPGHFPMYQIPFNAPTQSSSTSFLPPGRLLQPVFNESAATQKRPVIANEPLATQKQPMTVPEPVASRTQTTQPDDSTDNERIAGTQKRRTRGGGNTQRARRRRLDENGLPTSGPANAASTTVSSSTLASTPTPTVPSNPIPTTDTCGVGLIQDHTRRSASPSKNPVFNSKIFRSKLKRDSKRSSHVATDVWFNLHPCEKKEKPPTPLQSDNDTIIKKRPHVNDAPFLACRFCIEHGKWHAWKNTNGQTETMRDHMQNEHWAEYCQSVLSERLKGWESIQKDFCNSGPSTHCNHVTPVI</sequence>
<protein>
    <submittedName>
        <fullName evidence="2">Uncharacterized protein</fullName>
    </submittedName>
</protein>
<reference evidence="2" key="1">
    <citation type="submission" date="2022-08" db="EMBL/GenBank/DDBJ databases">
        <authorList>
            <consortium name="DOE Joint Genome Institute"/>
            <person name="Min B."/>
            <person name="Riley R."/>
            <person name="Sierra-Patev S."/>
            <person name="Naranjo-Ortiz M."/>
            <person name="Looney B."/>
            <person name="Konkel Z."/>
            <person name="Slot J.C."/>
            <person name="Sakamoto Y."/>
            <person name="Steenwyk J.L."/>
            <person name="Rokas A."/>
            <person name="Carro J."/>
            <person name="Camarero S."/>
            <person name="Ferreira P."/>
            <person name="Molpeceres G."/>
            <person name="Ruiz-Duenas F.J."/>
            <person name="Serrano A."/>
            <person name="Henrissat B."/>
            <person name="Drula E."/>
            <person name="Hughes K.W."/>
            <person name="Mata J.L."/>
            <person name="Ishikawa N.K."/>
            <person name="Vargas-Isla R."/>
            <person name="Ushijima S."/>
            <person name="Smith C.A."/>
            <person name="Ahrendt S."/>
            <person name="Andreopoulos W."/>
            <person name="He G."/>
            <person name="Labutti K."/>
            <person name="Lipzen A."/>
            <person name="Ng V."/>
            <person name="Sandor L."/>
            <person name="Barry K."/>
            <person name="Martinez A.T."/>
            <person name="Xiao Y."/>
            <person name="Gibbons J.G."/>
            <person name="Terashima K."/>
            <person name="Hibbett D.S."/>
            <person name="Grigoriev I.V."/>
        </authorList>
    </citation>
    <scope>NUCLEOTIDE SEQUENCE</scope>
    <source>
        <strain evidence="2">TFB9207</strain>
    </source>
</reference>
<feature type="compositionally biased region" description="Low complexity" evidence="1">
    <location>
        <begin position="164"/>
        <end position="182"/>
    </location>
</feature>
<evidence type="ECO:0000256" key="1">
    <source>
        <dbReference type="SAM" id="MobiDB-lite"/>
    </source>
</evidence>
<dbReference type="AlphaFoldDB" id="A0AA38PKE2"/>
<organism evidence="2 3">
    <name type="scientific">Lentinula raphanica</name>
    <dbReference type="NCBI Taxonomy" id="153919"/>
    <lineage>
        <taxon>Eukaryota</taxon>
        <taxon>Fungi</taxon>
        <taxon>Dikarya</taxon>
        <taxon>Basidiomycota</taxon>
        <taxon>Agaricomycotina</taxon>
        <taxon>Agaricomycetes</taxon>
        <taxon>Agaricomycetidae</taxon>
        <taxon>Agaricales</taxon>
        <taxon>Marasmiineae</taxon>
        <taxon>Omphalotaceae</taxon>
        <taxon>Lentinula</taxon>
    </lineage>
</organism>
<keyword evidence="3" id="KW-1185">Reference proteome</keyword>
<feature type="region of interest" description="Disordered" evidence="1">
    <location>
        <begin position="1"/>
        <end position="30"/>
    </location>
</feature>